<evidence type="ECO:0000256" key="7">
    <source>
        <dbReference type="ARBA" id="ARBA00023136"/>
    </source>
</evidence>
<evidence type="ECO:0000313" key="10">
    <source>
        <dbReference type="Proteomes" id="UP000717328"/>
    </source>
</evidence>
<dbReference type="PANTHER" id="PTHR12385:SF4">
    <property type="entry name" value="PROTEIN PNS1"/>
    <property type="match status" value="1"/>
</dbReference>
<evidence type="ECO:0000256" key="5">
    <source>
        <dbReference type="ARBA" id="ARBA00022692"/>
    </source>
</evidence>
<comment type="caution">
    <text evidence="9">The sequence shown here is derived from an EMBL/GenBank/DDBJ whole genome shotgun (WGS) entry which is preliminary data.</text>
</comment>
<evidence type="ECO:0000313" key="9">
    <source>
        <dbReference type="EMBL" id="KAG5652867.1"/>
    </source>
</evidence>
<comment type="caution">
    <text evidence="8">Lacks conserved residue(s) required for the propagation of feature annotation.</text>
</comment>
<dbReference type="Pfam" id="PF04515">
    <property type="entry name" value="Choline_transpo"/>
    <property type="match status" value="1"/>
</dbReference>
<name>A0A9P7GTJ1_9AGAR</name>
<evidence type="ECO:0000256" key="4">
    <source>
        <dbReference type="ARBA" id="ARBA00015388"/>
    </source>
</evidence>
<evidence type="ECO:0000256" key="1">
    <source>
        <dbReference type="ARBA" id="ARBA00002957"/>
    </source>
</evidence>
<proteinExistence type="inferred from homology"/>
<accession>A0A9P7GTJ1</accession>
<comment type="similarity">
    <text evidence="3 8">Belongs to the CTL (choline transporter-like) family.</text>
</comment>
<dbReference type="PANTHER" id="PTHR12385">
    <property type="entry name" value="CHOLINE TRANSPORTER-LIKE (SLC FAMILY 44)"/>
    <property type="match status" value="1"/>
</dbReference>
<organism evidence="9 10">
    <name type="scientific">Sphagnurus paluster</name>
    <dbReference type="NCBI Taxonomy" id="117069"/>
    <lineage>
        <taxon>Eukaryota</taxon>
        <taxon>Fungi</taxon>
        <taxon>Dikarya</taxon>
        <taxon>Basidiomycota</taxon>
        <taxon>Agaricomycotina</taxon>
        <taxon>Agaricomycetes</taxon>
        <taxon>Agaricomycetidae</taxon>
        <taxon>Agaricales</taxon>
        <taxon>Tricholomatineae</taxon>
        <taxon>Lyophyllaceae</taxon>
        <taxon>Sphagnurus</taxon>
    </lineage>
</organism>
<comment type="function">
    <text evidence="1 8">Probably involved in transport through the plasma membrane.</text>
</comment>
<keyword evidence="5 8" id="KW-0812">Transmembrane</keyword>
<dbReference type="AlphaFoldDB" id="A0A9P7GTJ1"/>
<keyword evidence="10" id="KW-1185">Reference proteome</keyword>
<evidence type="ECO:0000256" key="2">
    <source>
        <dbReference type="ARBA" id="ARBA00004141"/>
    </source>
</evidence>
<dbReference type="EMBL" id="JABCKI010000091">
    <property type="protein sequence ID" value="KAG5652867.1"/>
    <property type="molecule type" value="Genomic_DNA"/>
</dbReference>
<keyword evidence="7 8" id="KW-0472">Membrane</keyword>
<dbReference type="Proteomes" id="UP000717328">
    <property type="component" value="Unassembled WGS sequence"/>
</dbReference>
<dbReference type="GO" id="GO:0022857">
    <property type="term" value="F:transmembrane transporter activity"/>
    <property type="evidence" value="ECO:0007669"/>
    <property type="project" value="UniProtKB-UniRule"/>
</dbReference>
<reference evidence="9" key="2">
    <citation type="submission" date="2021-10" db="EMBL/GenBank/DDBJ databases">
        <title>Phylogenomics reveals ancestral predisposition of the termite-cultivated fungus Termitomyces towards a domesticated lifestyle.</title>
        <authorList>
            <person name="Auxier B."/>
            <person name="Grum-Grzhimaylo A."/>
            <person name="Cardenas M.E."/>
            <person name="Lodge J.D."/>
            <person name="Laessoe T."/>
            <person name="Pedersen O."/>
            <person name="Smith M.E."/>
            <person name="Kuyper T.W."/>
            <person name="Franco-Molano E.A."/>
            <person name="Baroni T.J."/>
            <person name="Aanen D.K."/>
        </authorList>
    </citation>
    <scope>NUCLEOTIDE SEQUENCE</scope>
    <source>
        <strain evidence="9">D49</strain>
    </source>
</reference>
<protein>
    <recommendedName>
        <fullName evidence="4 8">Protein PNS1</fullName>
    </recommendedName>
</protein>
<evidence type="ECO:0000256" key="8">
    <source>
        <dbReference type="RuleBase" id="RU368066"/>
    </source>
</evidence>
<dbReference type="OrthoDB" id="44736at2759"/>
<evidence type="ECO:0000256" key="6">
    <source>
        <dbReference type="ARBA" id="ARBA00022989"/>
    </source>
</evidence>
<sequence length="95" mass="10116">MAGGPFGAWYYFGPRDLGQMPAHPTISAFGRASTLSLGSIAFGSLIVTLLEILKMLLNMARDNANADGHPVEACLACCAACFIGIIEGMVEYFNR</sequence>
<dbReference type="GO" id="GO:0005886">
    <property type="term" value="C:plasma membrane"/>
    <property type="evidence" value="ECO:0007669"/>
    <property type="project" value="UniProtKB-SubCell"/>
</dbReference>
<dbReference type="InterPro" id="IPR007603">
    <property type="entry name" value="Choline_transptr-like"/>
</dbReference>
<evidence type="ECO:0000256" key="3">
    <source>
        <dbReference type="ARBA" id="ARBA00007168"/>
    </source>
</evidence>
<gene>
    <name evidence="9" type="ORF">H0H81_003297</name>
</gene>
<reference evidence="9" key="1">
    <citation type="submission" date="2021-02" db="EMBL/GenBank/DDBJ databases">
        <authorList>
            <person name="Nieuwenhuis M."/>
            <person name="Van De Peppel L.J.J."/>
        </authorList>
    </citation>
    <scope>NUCLEOTIDE SEQUENCE</scope>
    <source>
        <strain evidence="9">D49</strain>
    </source>
</reference>
<keyword evidence="6 8" id="KW-1133">Transmembrane helix</keyword>
<feature type="transmembrane region" description="Helical" evidence="8">
    <location>
        <begin position="34"/>
        <end position="53"/>
    </location>
</feature>
<comment type="subcellular location">
    <subcellularLocation>
        <location evidence="8">Cell membrane</location>
        <topology evidence="8">Multi-pass membrane protein</topology>
    </subcellularLocation>
    <subcellularLocation>
        <location evidence="2">Membrane</location>
        <topology evidence="2">Multi-pass membrane protein</topology>
    </subcellularLocation>
</comment>